<feature type="domain" description="Calcineurin-like phosphoesterase" evidence="1">
    <location>
        <begin position="1"/>
        <end position="200"/>
    </location>
</feature>
<evidence type="ECO:0000313" key="2">
    <source>
        <dbReference type="EMBL" id="QJA76671.1"/>
    </source>
</evidence>
<gene>
    <name evidence="2" type="ORF">MM415A01468_0013</name>
</gene>
<sequence>MKILATADWHVDNQPFGGRDNRILRSIKALQAVSEWCNDNDVNAYVICGDLFEKVQPLNRVIIQAKWALEFCKCNIYTLTGNHDRGELLIDSPISLTVHWRNPIEKHFHCIDYCRDSADFLVSLERSLDHDLSVSINHSLIFCHQYFEGLYNYKASDRVEVVPLKLLLSQYTQPGRTVTIVSGHYHKQGFLKLFDNAAVYSIGIPICQSFGDINETNVGLVIEGNYETGYHIREISMFGDIYLDDFEIPDFYIYPIDKIEDFNPDLIVKGEYYRFDLGDKLSAEDLEEIISILKQMDVIYQLKKQAMFYDPGIIKVPTETNFKSFEILDRVISLHKPADPEGVKQEALTIMGEQK</sequence>
<organism evidence="2">
    <name type="scientific">viral metagenome</name>
    <dbReference type="NCBI Taxonomy" id="1070528"/>
    <lineage>
        <taxon>unclassified sequences</taxon>
        <taxon>metagenomes</taxon>
        <taxon>organismal metagenomes</taxon>
    </lineage>
</organism>
<evidence type="ECO:0000259" key="1">
    <source>
        <dbReference type="Pfam" id="PF00149"/>
    </source>
</evidence>
<dbReference type="InterPro" id="IPR004843">
    <property type="entry name" value="Calcineurin-like_PHP"/>
</dbReference>
<dbReference type="InterPro" id="IPR029052">
    <property type="entry name" value="Metallo-depent_PP-like"/>
</dbReference>
<dbReference type="Pfam" id="PF00149">
    <property type="entry name" value="Metallophos"/>
    <property type="match status" value="1"/>
</dbReference>
<reference evidence="2" key="1">
    <citation type="submission" date="2020-03" db="EMBL/GenBank/DDBJ databases">
        <title>The deep terrestrial virosphere.</title>
        <authorList>
            <person name="Holmfeldt K."/>
            <person name="Nilsson E."/>
            <person name="Simone D."/>
            <person name="Lopez-Fernandez M."/>
            <person name="Wu X."/>
            <person name="de Brujin I."/>
            <person name="Lundin D."/>
            <person name="Andersson A."/>
            <person name="Bertilsson S."/>
            <person name="Dopson M."/>
        </authorList>
    </citation>
    <scope>NUCLEOTIDE SEQUENCE</scope>
    <source>
        <strain evidence="2">MM415A01468</strain>
    </source>
</reference>
<name>A0A6M3K4U6_9ZZZZ</name>
<dbReference type="PANTHER" id="PTHR30337">
    <property type="entry name" value="COMPONENT OF ATP-DEPENDENT DSDNA EXONUCLEASE"/>
    <property type="match status" value="1"/>
</dbReference>
<dbReference type="AlphaFoldDB" id="A0A6M3K4U6"/>
<protein>
    <submittedName>
        <fullName evidence="2">Putative calcineurin-like phosphoesterase</fullName>
    </submittedName>
</protein>
<dbReference type="SUPFAM" id="SSF56300">
    <property type="entry name" value="Metallo-dependent phosphatases"/>
    <property type="match status" value="1"/>
</dbReference>
<dbReference type="GO" id="GO:0016787">
    <property type="term" value="F:hydrolase activity"/>
    <property type="evidence" value="ECO:0007669"/>
    <property type="project" value="InterPro"/>
</dbReference>
<dbReference type="Gene3D" id="3.60.21.10">
    <property type="match status" value="1"/>
</dbReference>
<accession>A0A6M3K4U6</accession>
<dbReference type="EMBL" id="MT142236">
    <property type="protein sequence ID" value="QJA76671.1"/>
    <property type="molecule type" value="Genomic_DNA"/>
</dbReference>
<dbReference type="InterPro" id="IPR050535">
    <property type="entry name" value="DNA_Repair-Maintenance_Comp"/>
</dbReference>
<proteinExistence type="predicted"/>